<keyword evidence="5" id="KW-1185">Reference proteome</keyword>
<dbReference type="PROSITE" id="PS51677">
    <property type="entry name" value="NODB"/>
    <property type="match status" value="1"/>
</dbReference>
<comment type="subcellular location">
    <subcellularLocation>
        <location evidence="1">Secreted</location>
    </subcellularLocation>
</comment>
<dbReference type="Proteomes" id="UP001500359">
    <property type="component" value="Unassembled WGS sequence"/>
</dbReference>
<dbReference type="InterPro" id="IPR011330">
    <property type="entry name" value="Glyco_hydro/deAcase_b/a-brl"/>
</dbReference>
<proteinExistence type="predicted"/>
<evidence type="ECO:0000259" key="3">
    <source>
        <dbReference type="PROSITE" id="PS51677"/>
    </source>
</evidence>
<feature type="domain" description="NodB homology" evidence="3">
    <location>
        <begin position="93"/>
        <end position="342"/>
    </location>
</feature>
<dbReference type="Pfam" id="PF01522">
    <property type="entry name" value="Polysacc_deac_1"/>
    <property type="match status" value="1"/>
</dbReference>
<gene>
    <name evidence="4" type="ORF">GCM10009114_18660</name>
</gene>
<dbReference type="Gene3D" id="3.20.20.370">
    <property type="entry name" value="Glycoside hydrolase/deacetylase"/>
    <property type="match status" value="1"/>
</dbReference>
<evidence type="ECO:0000256" key="2">
    <source>
        <dbReference type="ARBA" id="ARBA00022729"/>
    </source>
</evidence>
<evidence type="ECO:0000313" key="5">
    <source>
        <dbReference type="Proteomes" id="UP001500359"/>
    </source>
</evidence>
<dbReference type="CDD" id="cd10918">
    <property type="entry name" value="CE4_NodB_like_5s_6s"/>
    <property type="match status" value="1"/>
</dbReference>
<organism evidence="4 5">
    <name type="scientific">Aliiglaciecola litoralis</name>
    <dbReference type="NCBI Taxonomy" id="582857"/>
    <lineage>
        <taxon>Bacteria</taxon>
        <taxon>Pseudomonadati</taxon>
        <taxon>Pseudomonadota</taxon>
        <taxon>Gammaproteobacteria</taxon>
        <taxon>Alteromonadales</taxon>
        <taxon>Alteromonadaceae</taxon>
        <taxon>Aliiglaciecola</taxon>
    </lineage>
</organism>
<evidence type="ECO:0000313" key="4">
    <source>
        <dbReference type="EMBL" id="GAA0856494.1"/>
    </source>
</evidence>
<keyword evidence="2" id="KW-0732">Signal</keyword>
<comment type="caution">
    <text evidence="4">The sequence shown here is derived from an EMBL/GenBank/DDBJ whole genome shotgun (WGS) entry which is preliminary data.</text>
</comment>
<dbReference type="EMBL" id="BAAAFD010000004">
    <property type="protein sequence ID" value="GAA0856494.1"/>
    <property type="molecule type" value="Genomic_DNA"/>
</dbReference>
<evidence type="ECO:0000256" key="1">
    <source>
        <dbReference type="ARBA" id="ARBA00004613"/>
    </source>
</evidence>
<dbReference type="InterPro" id="IPR002509">
    <property type="entry name" value="NODB_dom"/>
</dbReference>
<dbReference type="InterPro" id="IPR051398">
    <property type="entry name" value="Polysacch_Deacetylase"/>
</dbReference>
<protein>
    <recommendedName>
        <fullName evidence="3">NodB homology domain-containing protein</fullName>
    </recommendedName>
</protein>
<dbReference type="SUPFAM" id="SSF88713">
    <property type="entry name" value="Glycoside hydrolase/deacetylase"/>
    <property type="match status" value="1"/>
</dbReference>
<dbReference type="RefSeq" id="WP_343859095.1">
    <property type="nucleotide sequence ID" value="NZ_BAAAFD010000004.1"/>
</dbReference>
<name>A0ABN1LIF9_9ALTE</name>
<sequence>MQILEFVHKALSPVLYGLGIYQWQWQRQSKDKACIAVLYYHRIVACQEVNKGLLADEVGIAADVFEKHMQFMLKHFTPIKPSEIVDVLNKPGLYFTVTFDDGFEDNYSVAAPILSKLGISGGFYVVSDFVGTDKLFWWEQLAYLLKNTECKSLDASQLCTEWNDLEPLILLNNEQKNHAQRQLAKALRQTPAKLVPDIMQALSKQLEVELISTGRSHPLMNWKQLKELNNCGFDIGGHTANHVNLGKTESSEHHHEIFDATETLRSSLNDPIITFAYPYGSVSHYTDDSTQAVIDVGYHCAFTTTHGIVTRDSHRYRLPRFKLNKSWPFTCAYNVANAFNGK</sequence>
<dbReference type="PANTHER" id="PTHR34216">
    <property type="match status" value="1"/>
</dbReference>
<accession>A0ABN1LIF9</accession>
<reference evidence="5" key="1">
    <citation type="journal article" date="2019" name="Int. J. Syst. Evol. Microbiol.">
        <title>The Global Catalogue of Microorganisms (GCM) 10K type strain sequencing project: providing services to taxonomists for standard genome sequencing and annotation.</title>
        <authorList>
            <consortium name="The Broad Institute Genomics Platform"/>
            <consortium name="The Broad Institute Genome Sequencing Center for Infectious Disease"/>
            <person name="Wu L."/>
            <person name="Ma J."/>
        </authorList>
    </citation>
    <scope>NUCLEOTIDE SEQUENCE [LARGE SCALE GENOMIC DNA]</scope>
    <source>
        <strain evidence="5">JCM 15896</strain>
    </source>
</reference>
<dbReference type="PANTHER" id="PTHR34216:SF3">
    <property type="entry name" value="POLY-BETA-1,6-N-ACETYL-D-GLUCOSAMINE N-DEACETYLASE"/>
    <property type="match status" value="1"/>
</dbReference>